<dbReference type="InterPro" id="IPR036875">
    <property type="entry name" value="Znf_CCHC_sf"/>
</dbReference>
<dbReference type="InterPro" id="IPR001878">
    <property type="entry name" value="Znf_CCHC"/>
</dbReference>
<evidence type="ECO:0000256" key="2">
    <source>
        <dbReference type="SAM" id="MobiDB-lite"/>
    </source>
</evidence>
<feature type="domain" description="CCHC-type" evidence="3">
    <location>
        <begin position="221"/>
        <end position="236"/>
    </location>
</feature>
<dbReference type="Pfam" id="PF00098">
    <property type="entry name" value="zf-CCHC"/>
    <property type="match status" value="1"/>
</dbReference>
<sequence>MRLIVHCTVLYLLEESPVPDGIPKDASNEERDTLRKWRDDDMQARCYMLASMSNELQKQHDKMESSFAILLHLQELYGEQSRTARFNVAKDLFRARMPEGSSVHEHGLKMINYIEQLERHGVGMDAELTMDLILQSLPDSFSQFVMNFNMNKMAATLPELVNMLTTAEGTIKKTKGSAFVVEASTSKSKPKGKKKGKGKKPQLKVKGGIKKGKTTANDKGKCFHCGKNGHWKRNCRAYLTSKKESPSEGSKEKQKAV</sequence>
<evidence type="ECO:0000313" key="4">
    <source>
        <dbReference type="EMBL" id="MPA37614.1"/>
    </source>
</evidence>
<feature type="region of interest" description="Disordered" evidence="2">
    <location>
        <begin position="182"/>
        <end position="216"/>
    </location>
</feature>
<dbReference type="PROSITE" id="PS50158">
    <property type="entry name" value="ZF_CCHC"/>
    <property type="match status" value="1"/>
</dbReference>
<organism evidence="4">
    <name type="scientific">Davidia involucrata</name>
    <name type="common">Dove tree</name>
    <dbReference type="NCBI Taxonomy" id="16924"/>
    <lineage>
        <taxon>Eukaryota</taxon>
        <taxon>Viridiplantae</taxon>
        <taxon>Streptophyta</taxon>
        <taxon>Embryophyta</taxon>
        <taxon>Tracheophyta</taxon>
        <taxon>Spermatophyta</taxon>
        <taxon>Magnoliopsida</taxon>
        <taxon>eudicotyledons</taxon>
        <taxon>Gunneridae</taxon>
        <taxon>Pentapetalae</taxon>
        <taxon>asterids</taxon>
        <taxon>Cornales</taxon>
        <taxon>Nyssaceae</taxon>
        <taxon>Davidia</taxon>
    </lineage>
</organism>
<feature type="compositionally biased region" description="Basic residues" evidence="2">
    <location>
        <begin position="188"/>
        <end position="213"/>
    </location>
</feature>
<reference evidence="4" key="1">
    <citation type="submission" date="2019-08" db="EMBL/GenBank/DDBJ databases">
        <title>Reference gene set and small RNA set construction with multiple tissues from Davidia involucrata Baill.</title>
        <authorList>
            <person name="Yang H."/>
            <person name="Zhou C."/>
            <person name="Li G."/>
            <person name="Wang J."/>
            <person name="Gao P."/>
            <person name="Wang M."/>
            <person name="Wang R."/>
            <person name="Zhao Y."/>
        </authorList>
    </citation>
    <scope>NUCLEOTIDE SEQUENCE</scope>
    <source>
        <tissue evidence="4">Mixed with DoveR01_LX</tissue>
    </source>
</reference>
<keyword evidence="1" id="KW-0479">Metal-binding</keyword>
<accession>A0A5B6Z0Q6</accession>
<dbReference type="SUPFAM" id="SSF57756">
    <property type="entry name" value="Retrovirus zinc finger-like domains"/>
    <property type="match status" value="1"/>
</dbReference>
<dbReference type="Pfam" id="PF14223">
    <property type="entry name" value="Retrotran_gag_2"/>
    <property type="match status" value="1"/>
</dbReference>
<dbReference type="Gene3D" id="4.10.60.10">
    <property type="entry name" value="Zinc finger, CCHC-type"/>
    <property type="match status" value="1"/>
</dbReference>
<protein>
    <recommendedName>
        <fullName evidence="3">CCHC-type domain-containing protein</fullName>
    </recommendedName>
</protein>
<proteinExistence type="predicted"/>
<name>A0A5B6Z0Q6_DAVIN</name>
<gene>
    <name evidence="4" type="ORF">Din_007055</name>
</gene>
<dbReference type="SMART" id="SM00343">
    <property type="entry name" value="ZnF_C2HC"/>
    <property type="match status" value="1"/>
</dbReference>
<keyword evidence="1" id="KW-0862">Zinc</keyword>
<dbReference type="EMBL" id="GHES01007055">
    <property type="protein sequence ID" value="MPA37614.1"/>
    <property type="molecule type" value="Transcribed_RNA"/>
</dbReference>
<evidence type="ECO:0000259" key="3">
    <source>
        <dbReference type="PROSITE" id="PS50158"/>
    </source>
</evidence>
<dbReference type="GO" id="GO:0008270">
    <property type="term" value="F:zinc ion binding"/>
    <property type="evidence" value="ECO:0007669"/>
    <property type="project" value="UniProtKB-KW"/>
</dbReference>
<keyword evidence="1" id="KW-0863">Zinc-finger</keyword>
<dbReference type="GO" id="GO:0003676">
    <property type="term" value="F:nucleic acid binding"/>
    <property type="evidence" value="ECO:0007669"/>
    <property type="project" value="InterPro"/>
</dbReference>
<dbReference type="AlphaFoldDB" id="A0A5B6Z0Q6"/>
<evidence type="ECO:0000256" key="1">
    <source>
        <dbReference type="PROSITE-ProRule" id="PRU00047"/>
    </source>
</evidence>